<comment type="caution">
    <text evidence="1">The sequence shown here is derived from an EMBL/GenBank/DDBJ whole genome shotgun (WGS) entry which is preliminary data.</text>
</comment>
<dbReference type="InterPro" id="IPR036188">
    <property type="entry name" value="FAD/NAD-bd_sf"/>
</dbReference>
<reference evidence="2" key="1">
    <citation type="journal article" date="2019" name="Int. J. Syst. Evol. Microbiol.">
        <title>The Global Catalogue of Microorganisms (GCM) 10K type strain sequencing project: providing services to taxonomists for standard genome sequencing and annotation.</title>
        <authorList>
            <consortium name="The Broad Institute Genomics Platform"/>
            <consortium name="The Broad Institute Genome Sequencing Center for Infectious Disease"/>
            <person name="Wu L."/>
            <person name="Ma J."/>
        </authorList>
    </citation>
    <scope>NUCLEOTIDE SEQUENCE [LARGE SCALE GENOMIC DNA]</scope>
    <source>
        <strain evidence="2">KCTC 12848</strain>
    </source>
</reference>
<dbReference type="Gene3D" id="3.50.50.60">
    <property type="entry name" value="FAD/NAD(P)-binding domain"/>
    <property type="match status" value="1"/>
</dbReference>
<dbReference type="GO" id="GO:0016491">
    <property type="term" value="F:oxidoreductase activity"/>
    <property type="evidence" value="ECO:0007669"/>
    <property type="project" value="UniProtKB-KW"/>
</dbReference>
<dbReference type="InterPro" id="IPR050816">
    <property type="entry name" value="Flavin-dep_Halogenase_NPB"/>
</dbReference>
<name>A0ABW5EB28_9GAMM</name>
<dbReference type="PANTHER" id="PTHR43747">
    <property type="entry name" value="FAD-BINDING PROTEIN"/>
    <property type="match status" value="1"/>
</dbReference>
<dbReference type="EMBL" id="JBHUJD010000010">
    <property type="protein sequence ID" value="MFD2310622.1"/>
    <property type="molecule type" value="Genomic_DNA"/>
</dbReference>
<evidence type="ECO:0000313" key="1">
    <source>
        <dbReference type="EMBL" id="MFD2310622.1"/>
    </source>
</evidence>
<organism evidence="1 2">
    <name type="scientific">Microbulbifer halophilus</name>
    <dbReference type="NCBI Taxonomy" id="453963"/>
    <lineage>
        <taxon>Bacteria</taxon>
        <taxon>Pseudomonadati</taxon>
        <taxon>Pseudomonadota</taxon>
        <taxon>Gammaproteobacteria</taxon>
        <taxon>Cellvibrionales</taxon>
        <taxon>Microbulbiferaceae</taxon>
        <taxon>Microbulbifer</taxon>
    </lineage>
</organism>
<keyword evidence="1" id="KW-0560">Oxidoreductase</keyword>
<dbReference type="SUPFAM" id="SSF51905">
    <property type="entry name" value="FAD/NAD(P)-binding domain"/>
    <property type="match status" value="1"/>
</dbReference>
<protein>
    <submittedName>
        <fullName evidence="1">Tryptophan halogenase family protein</fullName>
        <ecNumber evidence="1">1.14.19.-</ecNumber>
    </submittedName>
</protein>
<accession>A0ABW5EB28</accession>
<keyword evidence="2" id="KW-1185">Reference proteome</keyword>
<dbReference type="PIRSF" id="PIRSF011396">
    <property type="entry name" value="Trp_halogenase"/>
    <property type="match status" value="1"/>
</dbReference>
<dbReference type="Pfam" id="PF04820">
    <property type="entry name" value="Trp_halogenase"/>
    <property type="match status" value="1"/>
</dbReference>
<dbReference type="InterPro" id="IPR006905">
    <property type="entry name" value="Flavin_halogenase"/>
</dbReference>
<dbReference type="Proteomes" id="UP001597425">
    <property type="component" value="Unassembled WGS sequence"/>
</dbReference>
<evidence type="ECO:0000313" key="2">
    <source>
        <dbReference type="Proteomes" id="UP001597425"/>
    </source>
</evidence>
<dbReference type="PANTHER" id="PTHR43747:SF4">
    <property type="entry name" value="FLAVIN-DEPENDENT TRYPTOPHAN HALOGENASE"/>
    <property type="match status" value="1"/>
</dbReference>
<dbReference type="RefSeq" id="WP_265720706.1">
    <property type="nucleotide sequence ID" value="NZ_JAPIVK010000005.1"/>
</dbReference>
<gene>
    <name evidence="1" type="ORF">ACFSKX_09365</name>
</gene>
<dbReference type="InterPro" id="IPR033856">
    <property type="entry name" value="Trp_halogen"/>
</dbReference>
<sequence>MSTTDPGIRNIVIAGGGTAGWMTAAAMARLLGTERYRITLIESSAIGTVGVGEATVPHLRFFNELLGIDEREFMRATSATFKLGIEFVDWGKIGDRYIHPFGVYGRPLYECGFLHSWLRGRALGDRSSLEDYAIGAVAARKGRFAYPALEESDLRSKYSYAFHIDANRYAAFLKDYSEARGVRHIDGRIEEVSCDSASGLIAALKLESGETVAGDFFIDCSGFRALLAEKTLGVEFEDWSRWLPCDRAVAIPSESVGEPPPFTRATASGAGWRWRIPLQHRTGNGHVYCSRYMDDTQACDELLAGLDGEPLAEPNFLRFRTGVRAQSWRKNCVAIGLSGGFLEPLESTSIYLIQVAIMHLIDLFPGERIAPAAVDEFNRLMRTEYERVRDFLILHYCASERDDTPFWNDCRNLSLPDSLQRKMDLFREQGQVEHYQKGMFLEPSWIAVYIGQNIVPQRWHPGADTPGAEALKRQLAALREEVAALAETLPAHASALQALDAAQGRPQAWPPAAMSLYGVFS</sequence>
<dbReference type="EC" id="1.14.19.-" evidence="1"/>
<proteinExistence type="predicted"/>